<evidence type="ECO:0000313" key="3">
    <source>
        <dbReference type="Proteomes" id="UP001497482"/>
    </source>
</evidence>
<accession>A0AAV2MF12</accession>
<name>A0AAV2MF12_KNICA</name>
<evidence type="ECO:0000256" key="1">
    <source>
        <dbReference type="SAM" id="MobiDB-lite"/>
    </source>
</evidence>
<gene>
    <name evidence="2" type="ORF">KC01_LOCUS38293</name>
</gene>
<protein>
    <submittedName>
        <fullName evidence="2">Uncharacterized protein</fullName>
    </submittedName>
</protein>
<dbReference type="EMBL" id="OZ035829">
    <property type="protein sequence ID" value="CAL1611905.1"/>
    <property type="molecule type" value="Genomic_DNA"/>
</dbReference>
<evidence type="ECO:0000313" key="2">
    <source>
        <dbReference type="EMBL" id="CAL1611905.1"/>
    </source>
</evidence>
<proteinExistence type="predicted"/>
<dbReference type="AlphaFoldDB" id="A0AAV2MF12"/>
<dbReference type="Proteomes" id="UP001497482">
    <property type="component" value="Chromosome 7"/>
</dbReference>
<reference evidence="2 3" key="1">
    <citation type="submission" date="2024-04" db="EMBL/GenBank/DDBJ databases">
        <authorList>
            <person name="Waldvogel A.-M."/>
            <person name="Schoenle A."/>
        </authorList>
    </citation>
    <scope>NUCLEOTIDE SEQUENCE [LARGE SCALE GENOMIC DNA]</scope>
</reference>
<sequence>MLASGPSERAAEEWTTIPPESQQLNLMPEVVLRSQSRSRLIPDQRGSVFLLVPSFRWSWWESGQGVTAVE</sequence>
<keyword evidence="3" id="KW-1185">Reference proteome</keyword>
<feature type="region of interest" description="Disordered" evidence="1">
    <location>
        <begin position="1"/>
        <end position="21"/>
    </location>
</feature>
<organism evidence="2 3">
    <name type="scientific">Knipowitschia caucasica</name>
    <name type="common">Caucasian dwarf goby</name>
    <name type="synonym">Pomatoschistus caucasicus</name>
    <dbReference type="NCBI Taxonomy" id="637954"/>
    <lineage>
        <taxon>Eukaryota</taxon>
        <taxon>Metazoa</taxon>
        <taxon>Chordata</taxon>
        <taxon>Craniata</taxon>
        <taxon>Vertebrata</taxon>
        <taxon>Euteleostomi</taxon>
        <taxon>Actinopterygii</taxon>
        <taxon>Neopterygii</taxon>
        <taxon>Teleostei</taxon>
        <taxon>Neoteleostei</taxon>
        <taxon>Acanthomorphata</taxon>
        <taxon>Gobiaria</taxon>
        <taxon>Gobiiformes</taxon>
        <taxon>Gobioidei</taxon>
        <taxon>Gobiidae</taxon>
        <taxon>Gobiinae</taxon>
        <taxon>Knipowitschia</taxon>
    </lineage>
</organism>